<evidence type="ECO:0000256" key="1">
    <source>
        <dbReference type="ARBA" id="ARBA00005695"/>
    </source>
</evidence>
<gene>
    <name evidence="4" type="primary">dppA_3</name>
    <name evidence="4" type="ORF">Mterra_03716</name>
</gene>
<feature type="domain" description="Solute-binding protein family 5" evidence="3">
    <location>
        <begin position="58"/>
        <end position="475"/>
    </location>
</feature>
<name>A0A399E3P3_9DEIN</name>
<organism evidence="4 5">
    <name type="scientific">Calidithermus terrae</name>
    <dbReference type="NCBI Taxonomy" id="1408545"/>
    <lineage>
        <taxon>Bacteria</taxon>
        <taxon>Thermotogati</taxon>
        <taxon>Deinococcota</taxon>
        <taxon>Deinococci</taxon>
        <taxon>Thermales</taxon>
        <taxon>Thermaceae</taxon>
        <taxon>Calidithermus</taxon>
    </lineage>
</organism>
<dbReference type="PANTHER" id="PTHR30290:SF34">
    <property type="entry name" value="ABC TRANSPORTER, PERIPLASMIC OLIGO-PEPTIDE BINDING PROTEIN, PUTATIVE-RELATED"/>
    <property type="match status" value="1"/>
</dbReference>
<dbReference type="InterPro" id="IPR030678">
    <property type="entry name" value="Peptide/Ni-bd"/>
</dbReference>
<comment type="caution">
    <text evidence="4">The sequence shown here is derived from an EMBL/GenBank/DDBJ whole genome shotgun (WGS) entry which is preliminary data.</text>
</comment>
<dbReference type="Gene3D" id="3.10.105.10">
    <property type="entry name" value="Dipeptide-binding Protein, Domain 3"/>
    <property type="match status" value="1"/>
</dbReference>
<dbReference type="PANTHER" id="PTHR30290">
    <property type="entry name" value="PERIPLASMIC BINDING COMPONENT OF ABC TRANSPORTER"/>
    <property type="match status" value="1"/>
</dbReference>
<dbReference type="GO" id="GO:0042597">
    <property type="term" value="C:periplasmic space"/>
    <property type="evidence" value="ECO:0007669"/>
    <property type="project" value="UniProtKB-ARBA"/>
</dbReference>
<dbReference type="SUPFAM" id="SSF53850">
    <property type="entry name" value="Periplasmic binding protein-like II"/>
    <property type="match status" value="1"/>
</dbReference>
<keyword evidence="5" id="KW-1185">Reference proteome</keyword>
<sequence length="563" mass="61641">MLLSGLGLAAVPANTLLIQQSADIPTLDPGETYDTSSGQVVENVYETLLTYKGKSVAELQPLLATSWSASSDGRTYTFTLRRGVKFHSGNEFTCADAEYSLRRNLVTNNHSSGNWFLSESLLGTASNAKDDPSITWAKIAAAVSCNANGQLVLKLPKADPALLVKLAFAGNSVVDKKHAVSIGEWDGTEATWKDWVDRELTESALSQKPSGTGAYRLVRRDANTTVLQAFDGYWGGKPKLQNVIVQIVKEQATRLEALKKGDADVVETGPRPVLEQLKGVAGLKVIDGLPNVSAAVIAMNQNIKDPGVLGSGKLDGKGIPANFFSDVNVRKAFAYSFDYDRYIKEVQLGKGLQRTMAMPDTYFGYDAKLRKYTYDPKQAEAAFKKAFGGQLWSRGFVLKARYRAGSAASQTAMEILKTNIEKLNPKFKVELEPKTWSDFLKDSQEGKEAMILVSWAPDYADPDNFLYTFYASDGYYSPLMGLKDAQMDRLLEQARATTDRAKRAALYSQVGQRAYDLAPSILVPAGQVFIVHSDKLRGIAENYNPMFSGITGTFWKSLSKAGL</sequence>
<dbReference type="GO" id="GO:0043190">
    <property type="term" value="C:ATP-binding cassette (ABC) transporter complex"/>
    <property type="evidence" value="ECO:0007669"/>
    <property type="project" value="InterPro"/>
</dbReference>
<protein>
    <submittedName>
        <fullName evidence="4">Periplasmic dipeptide transport protein</fullName>
    </submittedName>
</protein>
<dbReference type="InterPro" id="IPR039424">
    <property type="entry name" value="SBP_5"/>
</dbReference>
<dbReference type="GO" id="GO:0015833">
    <property type="term" value="P:peptide transport"/>
    <property type="evidence" value="ECO:0007669"/>
    <property type="project" value="TreeGrafter"/>
</dbReference>
<accession>A0A399E3P3</accession>
<dbReference type="Gene3D" id="3.90.76.10">
    <property type="entry name" value="Dipeptide-binding Protein, Domain 1"/>
    <property type="match status" value="1"/>
</dbReference>
<dbReference type="CDD" id="cd08512">
    <property type="entry name" value="PBP2_NikA_DppA_OppA_like_7"/>
    <property type="match status" value="1"/>
</dbReference>
<dbReference type="Gene3D" id="3.40.190.10">
    <property type="entry name" value="Periplasmic binding protein-like II"/>
    <property type="match status" value="1"/>
</dbReference>
<proteinExistence type="inferred from homology"/>
<evidence type="ECO:0000313" key="4">
    <source>
        <dbReference type="EMBL" id="RIH77919.1"/>
    </source>
</evidence>
<dbReference type="GO" id="GO:1904680">
    <property type="term" value="F:peptide transmembrane transporter activity"/>
    <property type="evidence" value="ECO:0007669"/>
    <property type="project" value="TreeGrafter"/>
</dbReference>
<dbReference type="Proteomes" id="UP000265715">
    <property type="component" value="Unassembled WGS sequence"/>
</dbReference>
<comment type="similarity">
    <text evidence="1">Belongs to the bacterial solute-binding protein 5 family.</text>
</comment>
<dbReference type="InterPro" id="IPR023765">
    <property type="entry name" value="SBP_5_CS"/>
</dbReference>
<dbReference type="EMBL" id="QXDL01000275">
    <property type="protein sequence ID" value="RIH77919.1"/>
    <property type="molecule type" value="Genomic_DNA"/>
</dbReference>
<dbReference type="Pfam" id="PF00496">
    <property type="entry name" value="SBP_bac_5"/>
    <property type="match status" value="1"/>
</dbReference>
<dbReference type="PROSITE" id="PS01040">
    <property type="entry name" value="SBP_BACTERIAL_5"/>
    <property type="match status" value="1"/>
</dbReference>
<dbReference type="AlphaFoldDB" id="A0A399E3P3"/>
<dbReference type="PIRSF" id="PIRSF002741">
    <property type="entry name" value="MppA"/>
    <property type="match status" value="1"/>
</dbReference>
<evidence type="ECO:0000256" key="2">
    <source>
        <dbReference type="ARBA" id="ARBA00022729"/>
    </source>
</evidence>
<dbReference type="InterPro" id="IPR000914">
    <property type="entry name" value="SBP_5_dom"/>
</dbReference>
<reference evidence="4 5" key="1">
    <citation type="submission" date="2018-08" db="EMBL/GenBank/DDBJ databases">
        <title>Meiothermus terrae DSM 26712 genome sequencing project.</title>
        <authorList>
            <person name="Da Costa M.S."/>
            <person name="Albuquerque L."/>
            <person name="Raposo P."/>
            <person name="Froufe H.J.C."/>
            <person name="Barroso C.S."/>
            <person name="Egas C."/>
        </authorList>
    </citation>
    <scope>NUCLEOTIDE SEQUENCE [LARGE SCALE GENOMIC DNA]</scope>
    <source>
        <strain evidence="4 5">DSM 26712</strain>
    </source>
</reference>
<evidence type="ECO:0000313" key="5">
    <source>
        <dbReference type="Proteomes" id="UP000265715"/>
    </source>
</evidence>
<evidence type="ECO:0000259" key="3">
    <source>
        <dbReference type="Pfam" id="PF00496"/>
    </source>
</evidence>
<keyword evidence="2" id="KW-0732">Signal</keyword>